<organism evidence="1 2">
    <name type="scientific">Elysia crispata</name>
    <name type="common">lettuce slug</name>
    <dbReference type="NCBI Taxonomy" id="231223"/>
    <lineage>
        <taxon>Eukaryota</taxon>
        <taxon>Metazoa</taxon>
        <taxon>Spiralia</taxon>
        <taxon>Lophotrochozoa</taxon>
        <taxon>Mollusca</taxon>
        <taxon>Gastropoda</taxon>
        <taxon>Heterobranchia</taxon>
        <taxon>Euthyneura</taxon>
        <taxon>Panpulmonata</taxon>
        <taxon>Sacoglossa</taxon>
        <taxon>Placobranchoidea</taxon>
        <taxon>Plakobranchidae</taxon>
        <taxon>Elysia</taxon>
    </lineage>
</organism>
<gene>
    <name evidence="1" type="ORF">RRG08_058666</name>
</gene>
<dbReference type="EMBL" id="JAWDGP010005269">
    <property type="protein sequence ID" value="KAK3758396.1"/>
    <property type="molecule type" value="Genomic_DNA"/>
</dbReference>
<dbReference type="Proteomes" id="UP001283361">
    <property type="component" value="Unassembled WGS sequence"/>
</dbReference>
<name>A0AAE0YXL5_9GAST</name>
<evidence type="ECO:0000313" key="1">
    <source>
        <dbReference type="EMBL" id="KAK3758396.1"/>
    </source>
</evidence>
<dbReference type="AlphaFoldDB" id="A0AAE0YXL5"/>
<proteinExistence type="predicted"/>
<sequence length="112" mass="12103">MYSVTNVSGSQVLGMYNDVSISQVLARNVLAVYSVTNVSSSHNVLAVSTIVSSSQCVGCVQYCEQLTMCWLCTLLGAARNVLAVYTIVSSSQYLGCVHYCEQLAMSWLCTLL</sequence>
<comment type="caution">
    <text evidence="1">The sequence shown here is derived from an EMBL/GenBank/DDBJ whole genome shotgun (WGS) entry which is preliminary data.</text>
</comment>
<evidence type="ECO:0000313" key="2">
    <source>
        <dbReference type="Proteomes" id="UP001283361"/>
    </source>
</evidence>
<reference evidence="1" key="1">
    <citation type="journal article" date="2023" name="G3 (Bethesda)">
        <title>A reference genome for the long-term kleptoplast-retaining sea slug Elysia crispata morphotype clarki.</title>
        <authorList>
            <person name="Eastman K.E."/>
            <person name="Pendleton A.L."/>
            <person name="Shaikh M.A."/>
            <person name="Suttiyut T."/>
            <person name="Ogas R."/>
            <person name="Tomko P."/>
            <person name="Gavelis G."/>
            <person name="Widhalm J.R."/>
            <person name="Wisecaver J.H."/>
        </authorList>
    </citation>
    <scope>NUCLEOTIDE SEQUENCE</scope>
    <source>
        <strain evidence="1">ECLA1</strain>
    </source>
</reference>
<keyword evidence="2" id="KW-1185">Reference proteome</keyword>
<accession>A0AAE0YXL5</accession>
<protein>
    <submittedName>
        <fullName evidence="1">Uncharacterized protein</fullName>
    </submittedName>
</protein>